<organism evidence="2 3">
    <name type="scientific">Candidatus Jettenia caeni</name>
    <dbReference type="NCBI Taxonomy" id="247490"/>
    <lineage>
        <taxon>Bacteria</taxon>
        <taxon>Pseudomonadati</taxon>
        <taxon>Planctomycetota</taxon>
        <taxon>Candidatus Brocadiia</taxon>
        <taxon>Candidatus Brocadiales</taxon>
        <taxon>Candidatus Brocadiaceae</taxon>
        <taxon>Candidatus Jettenia</taxon>
    </lineage>
</organism>
<dbReference type="EMBL" id="BAFH01000003">
    <property type="protein sequence ID" value="GAB62721.1"/>
    <property type="molecule type" value="Genomic_DNA"/>
</dbReference>
<dbReference type="Proteomes" id="UP000002985">
    <property type="component" value="Unassembled WGS sequence"/>
</dbReference>
<evidence type="ECO:0000313" key="3">
    <source>
        <dbReference type="Proteomes" id="UP000002985"/>
    </source>
</evidence>
<reference evidence="2 3" key="1">
    <citation type="journal article" date="2012" name="FEBS Lett.">
        <title>Anammox organism KSU-1 expresses a NirK-type copper-containing nitrite reductase instead of a NirS-type with cytochrome cd1.</title>
        <authorList>
            <person name="Hira D."/>
            <person name="Toh H."/>
            <person name="Migita C.T."/>
            <person name="Okubo H."/>
            <person name="Nishiyama T."/>
            <person name="Hattori M."/>
            <person name="Furukawa K."/>
            <person name="Fujii T."/>
        </authorList>
    </citation>
    <scope>NUCLEOTIDE SEQUENCE [LARGE SCALE GENOMIC DNA]</scope>
</reference>
<feature type="transmembrane region" description="Helical" evidence="1">
    <location>
        <begin position="12"/>
        <end position="32"/>
    </location>
</feature>
<keyword evidence="1" id="KW-0472">Membrane</keyword>
<sequence length="55" mass="6398">MRNFGNKSITRKFTYDLIFSIVYTLVSIWYLVKKLLIIPGKGLCLLAQKHLLVLN</sequence>
<evidence type="ECO:0000256" key="1">
    <source>
        <dbReference type="SAM" id="Phobius"/>
    </source>
</evidence>
<evidence type="ECO:0000313" key="2">
    <source>
        <dbReference type="EMBL" id="GAB62721.1"/>
    </source>
</evidence>
<accession>I3ILX6</accession>
<keyword evidence="1" id="KW-1133">Transmembrane helix</keyword>
<protein>
    <submittedName>
        <fullName evidence="2">Uncharacterized protein</fullName>
    </submittedName>
</protein>
<keyword evidence="3" id="KW-1185">Reference proteome</keyword>
<gene>
    <name evidence="2" type="ORF">KSU1_C1125</name>
</gene>
<name>I3ILX6_9BACT</name>
<keyword evidence="1" id="KW-0812">Transmembrane</keyword>
<dbReference type="AlphaFoldDB" id="I3ILX6"/>
<proteinExistence type="predicted"/>
<comment type="caution">
    <text evidence="2">The sequence shown here is derived from an EMBL/GenBank/DDBJ whole genome shotgun (WGS) entry which is preliminary data.</text>
</comment>